<dbReference type="Proteomes" id="UP000469452">
    <property type="component" value="Unassembled WGS sequence"/>
</dbReference>
<accession>A0A6A5AAZ7</accession>
<dbReference type="AlphaFoldDB" id="A0A6A5AAZ7"/>
<protein>
    <submittedName>
        <fullName evidence="2">Uncharacterized protein</fullName>
    </submittedName>
</protein>
<sequence length="330" mass="36562">MASHNHGEGCCGSHQGGGGLADYDIQGDDPTLSSCCIKDMKEQAEYVRIQTILQAHDVAEHRLAHRQQATASSISSTSSLFPPTPAISLTSFDPSKGDDDDDDDLDEFDYLLDDNEAATQRRVALEAKVKLQAQGLGIVWGDKEFAAFHTRVTGMQWDALAKHKQNRPTVIAWRATDHESTMVLNAALVACAERYLGTCVYGVSSACSDKLQALCHRRITQHSNTVVFVALNTHSQYLAHVSVTALDDAKWECEVLPWLHKCNVLRETFEATTREAAAAAAGEDNSKDIVEQGYDCGRDKCRLRHGYYHEHVGPSEESKRDISEWRREQS</sequence>
<comment type="caution">
    <text evidence="2">The sequence shown here is derived from an EMBL/GenBank/DDBJ whole genome shotgun (WGS) entry which is preliminary data.</text>
</comment>
<proteinExistence type="predicted"/>
<name>A0A6A5AAZ7_APHAT</name>
<organism evidence="2 3">
    <name type="scientific">Aphanomyces astaci</name>
    <name type="common">Crayfish plague agent</name>
    <dbReference type="NCBI Taxonomy" id="112090"/>
    <lineage>
        <taxon>Eukaryota</taxon>
        <taxon>Sar</taxon>
        <taxon>Stramenopiles</taxon>
        <taxon>Oomycota</taxon>
        <taxon>Saprolegniomycetes</taxon>
        <taxon>Saprolegniales</taxon>
        <taxon>Verrucalvaceae</taxon>
        <taxon>Aphanomyces</taxon>
    </lineage>
</organism>
<dbReference type="VEuPathDB" id="FungiDB:H257_02086"/>
<evidence type="ECO:0000313" key="3">
    <source>
        <dbReference type="Proteomes" id="UP000469452"/>
    </source>
</evidence>
<evidence type="ECO:0000313" key="2">
    <source>
        <dbReference type="EMBL" id="KAF0722477.1"/>
    </source>
</evidence>
<reference evidence="2 3" key="1">
    <citation type="submission" date="2019-06" db="EMBL/GenBank/DDBJ databases">
        <title>Genomics analysis of Aphanomyces spp. identifies a new class of oomycete effector associated with host adaptation.</title>
        <authorList>
            <person name="Gaulin E."/>
        </authorList>
    </citation>
    <scope>NUCLEOTIDE SEQUENCE [LARGE SCALE GENOMIC DNA]</scope>
    <source>
        <strain evidence="2 3">E</strain>
    </source>
</reference>
<feature type="region of interest" description="Disordered" evidence="1">
    <location>
        <begin position="85"/>
        <end position="105"/>
    </location>
</feature>
<dbReference type="EMBL" id="VJMI01015905">
    <property type="protein sequence ID" value="KAF0722477.1"/>
    <property type="molecule type" value="Genomic_DNA"/>
</dbReference>
<evidence type="ECO:0000256" key="1">
    <source>
        <dbReference type="SAM" id="MobiDB-lite"/>
    </source>
</evidence>
<gene>
    <name evidence="2" type="ORF">AaE_009948</name>
</gene>